<dbReference type="EMBL" id="ATAE01000041">
    <property type="protein sequence ID" value="ERN52060.1"/>
    <property type="molecule type" value="Genomic_DNA"/>
</dbReference>
<organism evidence="2 3">
    <name type="scientific">Alkalihalophilus marmarensis DSM 21297</name>
    <dbReference type="NCBI Taxonomy" id="1188261"/>
    <lineage>
        <taxon>Bacteria</taxon>
        <taxon>Bacillati</taxon>
        <taxon>Bacillota</taxon>
        <taxon>Bacilli</taxon>
        <taxon>Bacillales</taxon>
        <taxon>Bacillaceae</taxon>
        <taxon>Alkalihalophilus</taxon>
    </lineage>
</organism>
<reference evidence="2 3" key="1">
    <citation type="journal article" date="2013" name="Genome Announc.">
        <title>Genome Sequence of the Extreme Obligate Alkaliphile Bacillus marmarensis Strain DSM 21297.</title>
        <authorList>
            <person name="Wernick D.G."/>
            <person name="Choi K.Y."/>
            <person name="Tat C.A."/>
            <person name="Lafontaine Rivera J.G."/>
            <person name="Liao J.C."/>
        </authorList>
    </citation>
    <scope>NUCLEOTIDE SEQUENCE [LARGE SCALE GENOMIC DNA]</scope>
    <source>
        <strain evidence="2 3">DSM 21297</strain>
    </source>
</reference>
<evidence type="ECO:0000313" key="3">
    <source>
        <dbReference type="Proteomes" id="UP000017170"/>
    </source>
</evidence>
<feature type="domain" description="Copper amine oxidase-like N-terminal" evidence="1">
    <location>
        <begin position="36"/>
        <end position="136"/>
    </location>
</feature>
<dbReference type="PATRIC" id="fig|1188261.3.peg.3165"/>
<name>U6SMB7_9BACI</name>
<protein>
    <recommendedName>
        <fullName evidence="1">Copper amine oxidase-like N-terminal domain-containing protein</fullName>
    </recommendedName>
</protein>
<evidence type="ECO:0000259" key="1">
    <source>
        <dbReference type="Pfam" id="PF07833"/>
    </source>
</evidence>
<accession>U6SMB7</accession>
<gene>
    <name evidence="2" type="ORF">A33I_18375</name>
</gene>
<evidence type="ECO:0000313" key="2">
    <source>
        <dbReference type="EMBL" id="ERN52060.1"/>
    </source>
</evidence>
<proteinExistence type="predicted"/>
<sequence length="278" mass="32004">MKMWRIGIMTVCTIFLCIFITSTAEAAKFERMNVFLEEKQVYFSHGVYVEQNRTLVEFRAIFEALGLQVSYDANTKTVKGSKPGLTIELKLNSKRAVVNGKVHTLDVAVKAINGRTFVPLRFVSEASGIQVIWKNNPNFKEIYLLDPSVPKKNVQMTFGSTQAQFTLPVDVESQIISRSGVERSGNYTAYVTDFYYPDSVYFKDNVWLLAVYKMPKRDWDQYWSHGMWRQIGTASDGWVYAINTPGEDPYMMRYPKGSEKEYMKVHHHLKNSIIATLR</sequence>
<dbReference type="InterPro" id="IPR012854">
    <property type="entry name" value="Cu_amine_oxidase-like_N"/>
</dbReference>
<dbReference type="Proteomes" id="UP000017170">
    <property type="component" value="Unassembled WGS sequence"/>
</dbReference>
<dbReference type="Pfam" id="PF07833">
    <property type="entry name" value="Cu_amine_oxidN1"/>
    <property type="match status" value="1"/>
</dbReference>
<dbReference type="SUPFAM" id="SSF55383">
    <property type="entry name" value="Copper amine oxidase, domain N"/>
    <property type="match status" value="1"/>
</dbReference>
<dbReference type="AlphaFoldDB" id="U6SMB7"/>
<dbReference type="InterPro" id="IPR036582">
    <property type="entry name" value="Mao_N_sf"/>
</dbReference>
<comment type="caution">
    <text evidence="2">The sequence shown here is derived from an EMBL/GenBank/DDBJ whole genome shotgun (WGS) entry which is preliminary data.</text>
</comment>
<dbReference type="Gene3D" id="3.30.457.10">
    <property type="entry name" value="Copper amine oxidase-like, N-terminal domain"/>
    <property type="match status" value="1"/>
</dbReference>
<keyword evidence="3" id="KW-1185">Reference proteome</keyword>